<dbReference type="AlphaFoldDB" id="A0A183T046"/>
<dbReference type="Proteomes" id="UP000275846">
    <property type="component" value="Unassembled WGS sequence"/>
</dbReference>
<dbReference type="EMBL" id="UYSU01035487">
    <property type="protein sequence ID" value="VDL96229.1"/>
    <property type="molecule type" value="Genomic_DNA"/>
</dbReference>
<accession>A0A183T046</accession>
<gene>
    <name evidence="2" type="ORF">SSLN_LOCUS9844</name>
</gene>
<reference evidence="2 3" key="2">
    <citation type="submission" date="2018-11" db="EMBL/GenBank/DDBJ databases">
        <authorList>
            <consortium name="Pathogen Informatics"/>
        </authorList>
    </citation>
    <scope>NUCLEOTIDE SEQUENCE [LARGE SCALE GENOMIC DNA]</scope>
    <source>
        <strain evidence="2 3">NST_G2</strain>
    </source>
</reference>
<name>A0A183T046_SCHSO</name>
<dbReference type="WBParaSite" id="SSLN_0001020801-mRNA-1">
    <property type="protein sequence ID" value="SSLN_0001020801-mRNA-1"/>
    <property type="gene ID" value="SSLN_0001020801"/>
</dbReference>
<protein>
    <submittedName>
        <fullName evidence="4">EF-hand_13 domain-containing protein</fullName>
    </submittedName>
</protein>
<evidence type="ECO:0000313" key="2">
    <source>
        <dbReference type="EMBL" id="VDL96229.1"/>
    </source>
</evidence>
<feature type="region of interest" description="Disordered" evidence="1">
    <location>
        <begin position="111"/>
        <end position="140"/>
    </location>
</feature>
<evidence type="ECO:0000313" key="3">
    <source>
        <dbReference type="Proteomes" id="UP000275846"/>
    </source>
</evidence>
<dbReference type="STRING" id="70667.A0A183T046"/>
<keyword evidence="3" id="KW-1185">Reference proteome</keyword>
<sequence length="420" mass="45763">MPRLSSKPFCCRYTQPFRCWWLVCEPSMSSHRSKPLVVDSRVADRLARQELGVPNPDTLVQISRCGGSSADLLRLEDIIKTKLGGDLDGVNAYDFLRLFASAAVVFPDSGTFPSPGDQEACTGQAESVEEARPDDGDDDDEVFMANGAVGSCGGGGNKITGQRLLSPISRGCSRSLPDDPHSASSACELTGTLPSTAAPQGRRMYDLWSAMTSRLVVSLCSLEVYRYRPATLALSILLQLRVVGVPGLARLCNVKMDEVRQCGTLVEELYDIYYLDAHPSNRRALVWTLSRRTLCRIGCSSPTPLDTISEDCDLQTQIITSDPSSDPSAASDNEVRHRFLDSETDSPSLRDVGSGVFTFRVPVADLCRCDPTAWTSFRVAMVVTCPRSSGFVDSSRSTLQANRPSLLNTKDAAHFLPFMP</sequence>
<evidence type="ECO:0000256" key="1">
    <source>
        <dbReference type="SAM" id="MobiDB-lite"/>
    </source>
</evidence>
<dbReference type="OrthoDB" id="769138at2759"/>
<organism evidence="4">
    <name type="scientific">Schistocephalus solidus</name>
    <name type="common">Tapeworm</name>
    <dbReference type="NCBI Taxonomy" id="70667"/>
    <lineage>
        <taxon>Eukaryota</taxon>
        <taxon>Metazoa</taxon>
        <taxon>Spiralia</taxon>
        <taxon>Lophotrochozoa</taxon>
        <taxon>Platyhelminthes</taxon>
        <taxon>Cestoda</taxon>
        <taxon>Eucestoda</taxon>
        <taxon>Diphyllobothriidea</taxon>
        <taxon>Diphyllobothriidae</taxon>
        <taxon>Schistocephalus</taxon>
    </lineage>
</organism>
<evidence type="ECO:0000313" key="4">
    <source>
        <dbReference type="WBParaSite" id="SSLN_0001020801-mRNA-1"/>
    </source>
</evidence>
<reference evidence="4" key="1">
    <citation type="submission" date="2016-06" db="UniProtKB">
        <authorList>
            <consortium name="WormBaseParasite"/>
        </authorList>
    </citation>
    <scope>IDENTIFICATION</scope>
</reference>
<proteinExistence type="predicted"/>